<evidence type="ECO:0000313" key="4">
    <source>
        <dbReference type="Proteomes" id="UP000002748"/>
    </source>
</evidence>
<name>J4UBF2_TRIAS</name>
<feature type="coiled-coil region" evidence="1">
    <location>
        <begin position="105"/>
        <end position="132"/>
    </location>
</feature>
<sequence length="721" mass="79993">MMDVTTHIAEQIPILQSLHTRLGLPDNILAEDMARIDAAVRTAIQSVVRSREDEVASWEEKINDEKRVIHCIAKAVGDRGRSALAEERRETMVPASLPAQHERLVRQTKELEQVYEERLAKIEEMMTTLEKLSLLLGPPYDPPAPLKEVPESATLPPRAVPRRSTLAPPMVAPTTNVNKRHSARNTTPQPEIPLQPQVWLDVGEDVMGTLEKAVSEALAERDTRLEELETDFGHLVWFASELDLPPLPTGPLDEFPERLLPPSDMEETPGAHERYTKLLASILAVNEPWDGDDDADAPEIQGMDGIEPEIGLMKWVAWIAELWGEEKEIRDAQCQELYEQIEPLWERLKVDPDEIQKFIDENRGSGENTYLAKELQRVQDLRKSSLSELFVEVRQEIAKLQNHLLLNKGEGSTPDALNNEEYSEELLKEEEDECQRLRDEVNAKGPVLKKVKEWIQLKKDEVKLSTIEADPDRFKKARNMLEEEKLRKRVEKLKPKIEAQLLATLPAWEEEHGGPFLAHGERVVDSIQNAIAEKAKARDAKKNARMGLAPRAASVRATPAQPASRVVSSTARSVSNTTRKRDAPTPCPPGGNGSTLKRSRIGQPSSRSTSSRPRAGGIPRMTAATPTPASGGRAFGQPALGALANGNTPQMTGPDPFKSRPITSHLIKSRPPGSSRRPLSAKSRTSFKPRPSLAAGLLRGVDVLEADEAGEAGEAEVDNVY</sequence>
<protein>
    <submittedName>
        <fullName evidence="3">Protein regulator of cytokinesis 1</fullName>
    </submittedName>
</protein>
<feature type="region of interest" description="Disordered" evidence="2">
    <location>
        <begin position="535"/>
        <end position="693"/>
    </location>
</feature>
<accession>J4UBF2</accession>
<feature type="compositionally biased region" description="Low complexity" evidence="2">
    <location>
        <begin position="563"/>
        <end position="577"/>
    </location>
</feature>
<dbReference type="KEGG" id="tasa:A1Q1_02884"/>
<organism evidence="3 4">
    <name type="scientific">Trichosporon asahii var. asahii (strain ATCC 90039 / CBS 2479 / JCM 2466 / KCTC 7840 / NBRC 103889/ NCYC 2677 / UAMH 7654)</name>
    <name type="common">Yeast</name>
    <dbReference type="NCBI Taxonomy" id="1186058"/>
    <lineage>
        <taxon>Eukaryota</taxon>
        <taxon>Fungi</taxon>
        <taxon>Dikarya</taxon>
        <taxon>Basidiomycota</taxon>
        <taxon>Agaricomycotina</taxon>
        <taxon>Tremellomycetes</taxon>
        <taxon>Trichosporonales</taxon>
        <taxon>Trichosporonaceae</taxon>
        <taxon>Trichosporon</taxon>
    </lineage>
</organism>
<dbReference type="Gene3D" id="1.20.58.1520">
    <property type="match status" value="1"/>
</dbReference>
<dbReference type="Pfam" id="PF03999">
    <property type="entry name" value="MAP65_ASE1"/>
    <property type="match status" value="1"/>
</dbReference>
<dbReference type="EMBL" id="ALBS01000211">
    <property type="protein sequence ID" value="EJT48180.1"/>
    <property type="molecule type" value="Genomic_DNA"/>
</dbReference>
<evidence type="ECO:0000313" key="3">
    <source>
        <dbReference type="EMBL" id="EJT48180.1"/>
    </source>
</evidence>
<dbReference type="AlphaFoldDB" id="J4UBF2"/>
<reference evidence="3 4" key="1">
    <citation type="journal article" date="2012" name="Eukaryot. Cell">
        <title>Draft genome sequence of CBS 2479, the standard type strain of Trichosporon asahii.</title>
        <authorList>
            <person name="Yang R.Y."/>
            <person name="Li H.T."/>
            <person name="Zhu H."/>
            <person name="Zhou G.P."/>
            <person name="Wang M."/>
            <person name="Wang L."/>
        </authorList>
    </citation>
    <scope>NUCLEOTIDE SEQUENCE [LARGE SCALE GENOMIC DNA]</scope>
    <source>
        <strain evidence="4">ATCC 90039 / CBS 2479 / JCM 2466 / KCTC 7840 / NCYC 2677 / UAMH 7654</strain>
    </source>
</reference>
<dbReference type="RefSeq" id="XP_014179588.1">
    <property type="nucleotide sequence ID" value="XM_014324113.1"/>
</dbReference>
<proteinExistence type="predicted"/>
<feature type="region of interest" description="Disordered" evidence="2">
    <location>
        <begin position="143"/>
        <end position="191"/>
    </location>
</feature>
<dbReference type="PANTHER" id="PTHR19321">
    <property type="entry name" value="PROTEIN REGULATOR OF CYTOKINESIS 1 PRC1-RELATED"/>
    <property type="match status" value="1"/>
</dbReference>
<dbReference type="GO" id="GO:0051256">
    <property type="term" value="P:mitotic spindle midzone assembly"/>
    <property type="evidence" value="ECO:0007669"/>
    <property type="project" value="TreeGrafter"/>
</dbReference>
<dbReference type="GO" id="GO:0008017">
    <property type="term" value="F:microtubule binding"/>
    <property type="evidence" value="ECO:0007669"/>
    <property type="project" value="InterPro"/>
</dbReference>
<evidence type="ECO:0000256" key="2">
    <source>
        <dbReference type="SAM" id="MobiDB-lite"/>
    </source>
</evidence>
<dbReference type="InterPro" id="IPR007145">
    <property type="entry name" value="MAP65_Ase1_PRC1"/>
</dbReference>
<keyword evidence="1" id="KW-0175">Coiled coil</keyword>
<comment type="caution">
    <text evidence="3">The sequence shown here is derived from an EMBL/GenBank/DDBJ whole genome shotgun (WGS) entry which is preliminary data.</text>
</comment>
<evidence type="ECO:0000256" key="1">
    <source>
        <dbReference type="SAM" id="Coils"/>
    </source>
</evidence>
<gene>
    <name evidence="3" type="ORF">A1Q1_02884</name>
</gene>
<dbReference type="HOGENOM" id="CLU_009812_0_0_1"/>
<dbReference type="VEuPathDB" id="FungiDB:A1Q1_02884"/>
<feature type="compositionally biased region" description="Low complexity" evidence="2">
    <location>
        <begin position="601"/>
        <end position="614"/>
    </location>
</feature>
<dbReference type="GO" id="GO:1990023">
    <property type="term" value="C:mitotic spindle midzone"/>
    <property type="evidence" value="ECO:0007669"/>
    <property type="project" value="TreeGrafter"/>
</dbReference>
<dbReference type="GO" id="GO:0005737">
    <property type="term" value="C:cytoplasm"/>
    <property type="evidence" value="ECO:0007669"/>
    <property type="project" value="TreeGrafter"/>
</dbReference>
<dbReference type="GeneID" id="25986397"/>
<dbReference type="PANTHER" id="PTHR19321:SF41">
    <property type="entry name" value="FASCETTO-RELATED"/>
    <property type="match status" value="1"/>
</dbReference>
<dbReference type="OrthoDB" id="642895at2759"/>
<dbReference type="Proteomes" id="UP000002748">
    <property type="component" value="Unassembled WGS sequence"/>
</dbReference>
<feature type="compositionally biased region" description="Low complexity" evidence="2">
    <location>
        <begin position="669"/>
        <end position="678"/>
    </location>
</feature>